<dbReference type="RefSeq" id="WP_200123424.1">
    <property type="nucleotide sequence ID" value="NZ_CP054705.1"/>
</dbReference>
<protein>
    <submittedName>
        <fullName evidence="2">Uncharacterized protein</fullName>
    </submittedName>
</protein>
<gene>
    <name evidence="2" type="ORF">HUG15_12495</name>
</gene>
<organism evidence="2 3">
    <name type="scientific">Salicibibacter cibarius</name>
    <dbReference type="NCBI Taxonomy" id="2743000"/>
    <lineage>
        <taxon>Bacteria</taxon>
        <taxon>Bacillati</taxon>
        <taxon>Bacillota</taxon>
        <taxon>Bacilli</taxon>
        <taxon>Bacillales</taxon>
        <taxon>Bacillaceae</taxon>
        <taxon>Salicibibacter</taxon>
    </lineage>
</organism>
<evidence type="ECO:0000256" key="1">
    <source>
        <dbReference type="SAM" id="MobiDB-lite"/>
    </source>
</evidence>
<evidence type="ECO:0000313" key="3">
    <source>
        <dbReference type="Proteomes" id="UP000595823"/>
    </source>
</evidence>
<proteinExistence type="predicted"/>
<dbReference type="Proteomes" id="UP000595823">
    <property type="component" value="Chromosome"/>
</dbReference>
<dbReference type="AlphaFoldDB" id="A0A7T6Z3N3"/>
<name>A0A7T6Z3N3_9BACI</name>
<reference evidence="2 3" key="1">
    <citation type="submission" date="2020-06" db="EMBL/GenBank/DDBJ databases">
        <title>Genomic analysis of Salicibibacter sp. NKC5-3.</title>
        <authorList>
            <person name="Oh Y.J."/>
        </authorList>
    </citation>
    <scope>NUCLEOTIDE SEQUENCE [LARGE SCALE GENOMIC DNA]</scope>
    <source>
        <strain evidence="2 3">NKC5-3</strain>
    </source>
</reference>
<feature type="region of interest" description="Disordered" evidence="1">
    <location>
        <begin position="1"/>
        <end position="20"/>
    </location>
</feature>
<keyword evidence="3" id="KW-1185">Reference proteome</keyword>
<dbReference type="KEGG" id="scia:HUG15_12495"/>
<sequence length="48" mass="5375">MVQKQSSLKNLSKAKPAQQDCCSVEIEEVESSQENCCDSIEQEKKNAE</sequence>
<evidence type="ECO:0000313" key="2">
    <source>
        <dbReference type="EMBL" id="QQK76291.1"/>
    </source>
</evidence>
<dbReference type="EMBL" id="CP054705">
    <property type="protein sequence ID" value="QQK76291.1"/>
    <property type="molecule type" value="Genomic_DNA"/>
</dbReference>
<feature type="compositionally biased region" description="Polar residues" evidence="1">
    <location>
        <begin position="1"/>
        <end position="10"/>
    </location>
</feature>
<accession>A0A7T6Z3N3</accession>